<gene>
    <name evidence="7" type="ORF">BS1321_23555</name>
</gene>
<evidence type="ECO:0000313" key="8">
    <source>
        <dbReference type="Proteomes" id="UP000214618"/>
    </source>
</evidence>
<feature type="domain" description="Thioredoxin" evidence="6">
    <location>
        <begin position="29"/>
        <end position="195"/>
    </location>
</feature>
<dbReference type="PANTHER" id="PTHR12151:SF25">
    <property type="entry name" value="LINALOOL DEHYDRATASE_ISOMERASE DOMAIN-CONTAINING PROTEIN"/>
    <property type="match status" value="1"/>
</dbReference>
<evidence type="ECO:0000256" key="1">
    <source>
        <dbReference type="ARBA" id="ARBA00010996"/>
    </source>
</evidence>
<dbReference type="SUPFAM" id="SSF52833">
    <property type="entry name" value="Thioredoxin-like"/>
    <property type="match status" value="1"/>
</dbReference>
<evidence type="ECO:0000256" key="5">
    <source>
        <dbReference type="SAM" id="SignalP"/>
    </source>
</evidence>
<dbReference type="EMBL" id="CP017704">
    <property type="protein sequence ID" value="ASS96619.1"/>
    <property type="molecule type" value="Genomic_DNA"/>
</dbReference>
<feature type="binding site" evidence="3">
    <location>
        <position position="158"/>
    </location>
    <ligand>
        <name>Cu cation</name>
        <dbReference type="ChEBI" id="CHEBI:23378"/>
    </ligand>
</feature>
<feature type="signal peptide" evidence="5">
    <location>
        <begin position="1"/>
        <end position="21"/>
    </location>
</feature>
<accession>A0A223EMX3</accession>
<dbReference type="OrthoDB" id="9811998at2"/>
<evidence type="ECO:0000256" key="3">
    <source>
        <dbReference type="PIRSR" id="PIRSR603782-1"/>
    </source>
</evidence>
<dbReference type="Gene3D" id="3.40.30.10">
    <property type="entry name" value="Glutaredoxin"/>
    <property type="match status" value="1"/>
</dbReference>
<keyword evidence="5" id="KW-0732">Signal</keyword>
<dbReference type="InterPro" id="IPR013766">
    <property type="entry name" value="Thioredoxin_domain"/>
</dbReference>
<feature type="binding site" evidence="3">
    <location>
        <position position="71"/>
    </location>
    <ligand>
        <name>Cu cation</name>
        <dbReference type="ChEBI" id="CHEBI:23378"/>
    </ligand>
</feature>
<evidence type="ECO:0000313" key="7">
    <source>
        <dbReference type="EMBL" id="ASS96619.1"/>
    </source>
</evidence>
<dbReference type="GeneID" id="56475764"/>
<dbReference type="CDD" id="cd02968">
    <property type="entry name" value="SCO"/>
    <property type="match status" value="1"/>
</dbReference>
<dbReference type="InterPro" id="IPR036249">
    <property type="entry name" value="Thioredoxin-like_sf"/>
</dbReference>
<keyword evidence="2 3" id="KW-0186">Copper</keyword>
<dbReference type="GO" id="GO:0046872">
    <property type="term" value="F:metal ion binding"/>
    <property type="evidence" value="ECO:0007669"/>
    <property type="project" value="UniProtKB-KW"/>
</dbReference>
<dbReference type="PROSITE" id="PS51257">
    <property type="entry name" value="PROKAR_LIPOPROTEIN"/>
    <property type="match status" value="1"/>
</dbReference>
<dbReference type="RefSeq" id="WP_063234365.1">
    <property type="nucleotide sequence ID" value="NZ_BCVO01000015.1"/>
</dbReference>
<dbReference type="Proteomes" id="UP000214618">
    <property type="component" value="Chromosome"/>
</dbReference>
<dbReference type="PANTHER" id="PTHR12151">
    <property type="entry name" value="ELECTRON TRANSPORT PROTIN SCO1/SENC FAMILY MEMBER"/>
    <property type="match status" value="1"/>
</dbReference>
<feature type="chain" id="PRO_5038597754" evidence="5">
    <location>
        <begin position="22"/>
        <end position="196"/>
    </location>
</feature>
<dbReference type="PROSITE" id="PS51352">
    <property type="entry name" value="THIOREDOXIN_2"/>
    <property type="match status" value="1"/>
</dbReference>
<keyword evidence="3" id="KW-0479">Metal-binding</keyword>
<dbReference type="InterPro" id="IPR003782">
    <property type="entry name" value="SCO1/SenC"/>
</dbReference>
<name>A0A223EMX3_9BACI</name>
<keyword evidence="4" id="KW-1015">Disulfide bond</keyword>
<feature type="disulfide bond" description="Redox-active" evidence="4">
    <location>
        <begin position="67"/>
        <end position="71"/>
    </location>
</feature>
<organism evidence="7 8">
    <name type="scientific">Peribacillus simplex NBRC 15720 = DSM 1321</name>
    <dbReference type="NCBI Taxonomy" id="1349754"/>
    <lineage>
        <taxon>Bacteria</taxon>
        <taxon>Bacillati</taxon>
        <taxon>Bacillota</taxon>
        <taxon>Bacilli</taxon>
        <taxon>Bacillales</taxon>
        <taxon>Bacillaceae</taxon>
        <taxon>Peribacillus</taxon>
    </lineage>
</organism>
<comment type="similarity">
    <text evidence="1">Belongs to the SCO1/2 family.</text>
</comment>
<evidence type="ECO:0000256" key="4">
    <source>
        <dbReference type="PIRSR" id="PIRSR603782-2"/>
    </source>
</evidence>
<evidence type="ECO:0000259" key="6">
    <source>
        <dbReference type="PROSITE" id="PS51352"/>
    </source>
</evidence>
<protein>
    <submittedName>
        <fullName evidence="7">Cytochrome c oxidase assembly protein</fullName>
    </submittedName>
</protein>
<feature type="binding site" evidence="3">
    <location>
        <position position="67"/>
    </location>
    <ligand>
        <name>Cu cation</name>
        <dbReference type="ChEBI" id="CHEBI:23378"/>
    </ligand>
</feature>
<evidence type="ECO:0000256" key="2">
    <source>
        <dbReference type="ARBA" id="ARBA00023008"/>
    </source>
</evidence>
<dbReference type="Pfam" id="PF02630">
    <property type="entry name" value="SCO1-SenC"/>
    <property type="match status" value="1"/>
</dbReference>
<proteinExistence type="inferred from homology"/>
<dbReference type="AlphaFoldDB" id="A0A223EMX3"/>
<sequence>MRKLHLLMAAMGASIFLLLTACGSNGVPDAKNWDLEDFSYTDQEGKPFSKSDLKGKVWVADFIFTSCETVCLPMTSNMSKLQQQLKDEGITDVEFVSFSVDPEIDKPDVLKRFGDQFNVDYGNWHFLTGYGQEEIEQFALDNFKTIVKKPEAEDQVIHGTSFFLIDQEGKIIMDYTGLQDIPFDEIIKHIKILQNY</sequence>
<reference evidence="7 8" key="1">
    <citation type="submission" date="2016-10" db="EMBL/GenBank/DDBJ databases">
        <title>The whole genome sequencing and assembly of Bacillus simplex DSM 1321 strain.</title>
        <authorList>
            <person name="Park M.-K."/>
            <person name="Lee Y.-J."/>
            <person name="Yi H."/>
            <person name="Bahn Y.-S."/>
            <person name="Kim J.F."/>
            <person name="Lee D.-W."/>
        </authorList>
    </citation>
    <scope>NUCLEOTIDE SEQUENCE [LARGE SCALE GENOMIC DNA]</scope>
    <source>
        <strain evidence="7 8">DSM 1321</strain>
    </source>
</reference>